<reference evidence="1 2" key="1">
    <citation type="journal article" date="2020" name="Mol. Biol. Evol.">
        <title>Distinct Expression and Methylation Patterns for Genes with Different Fates following a Single Whole-Genome Duplication in Flowering Plants.</title>
        <authorList>
            <person name="Shi T."/>
            <person name="Rahmani R.S."/>
            <person name="Gugger P.F."/>
            <person name="Wang M."/>
            <person name="Li H."/>
            <person name="Zhang Y."/>
            <person name="Li Z."/>
            <person name="Wang Q."/>
            <person name="Van de Peer Y."/>
            <person name="Marchal K."/>
            <person name="Chen J."/>
        </authorList>
    </citation>
    <scope>NUCLEOTIDE SEQUENCE [LARGE SCALE GENOMIC DNA]</scope>
    <source>
        <tissue evidence="1">Leaf</tissue>
    </source>
</reference>
<dbReference type="Proteomes" id="UP000607653">
    <property type="component" value="Unassembled WGS sequence"/>
</dbReference>
<protein>
    <submittedName>
        <fullName evidence="1">Uncharacterized protein</fullName>
    </submittedName>
</protein>
<gene>
    <name evidence="1" type="ORF">HUJ06_005193</name>
</gene>
<accession>A0A822YQY6</accession>
<proteinExistence type="predicted"/>
<name>A0A822YQY6_NELNU</name>
<dbReference type="EMBL" id="DUZY01000004">
    <property type="protein sequence ID" value="DAD34553.1"/>
    <property type="molecule type" value="Genomic_DNA"/>
</dbReference>
<evidence type="ECO:0000313" key="1">
    <source>
        <dbReference type="EMBL" id="DAD34553.1"/>
    </source>
</evidence>
<comment type="caution">
    <text evidence="1">The sequence shown here is derived from an EMBL/GenBank/DDBJ whole genome shotgun (WGS) entry which is preliminary data.</text>
</comment>
<keyword evidence="2" id="KW-1185">Reference proteome</keyword>
<dbReference type="AlphaFoldDB" id="A0A822YQY6"/>
<sequence>MPSMLIHKCRTIMVSRYTLWDLKRKEVLVVYLNMIMVMYKEAIDSMTKFDGEKFICSALPQGSMLISHSFQLIMD</sequence>
<organism evidence="1 2">
    <name type="scientific">Nelumbo nucifera</name>
    <name type="common">Sacred lotus</name>
    <dbReference type="NCBI Taxonomy" id="4432"/>
    <lineage>
        <taxon>Eukaryota</taxon>
        <taxon>Viridiplantae</taxon>
        <taxon>Streptophyta</taxon>
        <taxon>Embryophyta</taxon>
        <taxon>Tracheophyta</taxon>
        <taxon>Spermatophyta</taxon>
        <taxon>Magnoliopsida</taxon>
        <taxon>Proteales</taxon>
        <taxon>Nelumbonaceae</taxon>
        <taxon>Nelumbo</taxon>
    </lineage>
</organism>
<evidence type="ECO:0000313" key="2">
    <source>
        <dbReference type="Proteomes" id="UP000607653"/>
    </source>
</evidence>